<protein>
    <submittedName>
        <fullName evidence="11">TRAP-type C4-dicarboxylate transport system, small permease component</fullName>
    </submittedName>
</protein>
<dbReference type="GO" id="GO:0022857">
    <property type="term" value="F:transmembrane transporter activity"/>
    <property type="evidence" value="ECO:0007669"/>
    <property type="project" value="TreeGrafter"/>
</dbReference>
<evidence type="ECO:0000313" key="12">
    <source>
        <dbReference type="Proteomes" id="UP000186795"/>
    </source>
</evidence>
<keyword evidence="6 9" id="KW-1133">Transmembrane helix</keyword>
<feature type="transmembrane region" description="Helical" evidence="9">
    <location>
        <begin position="129"/>
        <end position="150"/>
    </location>
</feature>
<gene>
    <name evidence="11" type="ORF">SAMN05421790_101519</name>
</gene>
<sequence>MTVLFRIEKWIDIIVSRLIQILLLLTVIIVSLQVALRYLFSFTPSWSEEITLVFIIWVSFIGIAYGFRENLHIAVELVASRFPETWQKGLDWLTRLMVLVVGGLFLYFGTQFTILMSHTTMPGTHLPLATLYFCVPVSGLLMILYTITGVMKTGDPAEMKEGMD</sequence>
<evidence type="ECO:0000313" key="11">
    <source>
        <dbReference type="EMBL" id="SIS42192.1"/>
    </source>
</evidence>
<dbReference type="PANTHER" id="PTHR35011">
    <property type="entry name" value="2,3-DIKETO-L-GULONATE TRAP TRANSPORTER SMALL PERMEASE PROTEIN YIAM"/>
    <property type="match status" value="1"/>
</dbReference>
<dbReference type="Pfam" id="PF04290">
    <property type="entry name" value="DctQ"/>
    <property type="match status" value="1"/>
</dbReference>
<proteinExistence type="inferred from homology"/>
<dbReference type="GO" id="GO:0005886">
    <property type="term" value="C:plasma membrane"/>
    <property type="evidence" value="ECO:0007669"/>
    <property type="project" value="UniProtKB-SubCell"/>
</dbReference>
<keyword evidence="12" id="KW-1185">Reference proteome</keyword>
<keyword evidence="3" id="KW-1003">Cell membrane</keyword>
<dbReference type="AlphaFoldDB" id="A0A1N7IYK1"/>
<feature type="transmembrane region" description="Helical" evidence="9">
    <location>
        <begin position="92"/>
        <end position="109"/>
    </location>
</feature>
<keyword evidence="2" id="KW-0813">Transport</keyword>
<dbReference type="EMBL" id="FTOD01000001">
    <property type="protein sequence ID" value="SIS42192.1"/>
    <property type="molecule type" value="Genomic_DNA"/>
</dbReference>
<keyword evidence="7 9" id="KW-0472">Membrane</keyword>
<dbReference type="GO" id="GO:0015740">
    <property type="term" value="P:C4-dicarboxylate transport"/>
    <property type="evidence" value="ECO:0007669"/>
    <property type="project" value="TreeGrafter"/>
</dbReference>
<name>A0A1N7IYK1_9BACL</name>
<evidence type="ECO:0000256" key="6">
    <source>
        <dbReference type="ARBA" id="ARBA00022989"/>
    </source>
</evidence>
<evidence type="ECO:0000256" key="4">
    <source>
        <dbReference type="ARBA" id="ARBA00022519"/>
    </source>
</evidence>
<evidence type="ECO:0000256" key="9">
    <source>
        <dbReference type="SAM" id="Phobius"/>
    </source>
</evidence>
<keyword evidence="4" id="KW-0997">Cell inner membrane</keyword>
<dbReference type="RefSeq" id="WP_076523169.1">
    <property type="nucleotide sequence ID" value="NZ_CP048103.1"/>
</dbReference>
<evidence type="ECO:0000256" key="7">
    <source>
        <dbReference type="ARBA" id="ARBA00023136"/>
    </source>
</evidence>
<dbReference type="InterPro" id="IPR007387">
    <property type="entry name" value="TRAP_DctQ"/>
</dbReference>
<evidence type="ECO:0000256" key="1">
    <source>
        <dbReference type="ARBA" id="ARBA00004429"/>
    </source>
</evidence>
<accession>A0A1N7IYK1</accession>
<dbReference type="InterPro" id="IPR055348">
    <property type="entry name" value="DctQ"/>
</dbReference>
<evidence type="ECO:0000256" key="8">
    <source>
        <dbReference type="ARBA" id="ARBA00038436"/>
    </source>
</evidence>
<dbReference type="PANTHER" id="PTHR35011:SF11">
    <property type="entry name" value="TRAP TRANSPORTER SMALL PERMEASE PROTEIN"/>
    <property type="match status" value="1"/>
</dbReference>
<evidence type="ECO:0000256" key="5">
    <source>
        <dbReference type="ARBA" id="ARBA00022692"/>
    </source>
</evidence>
<feature type="transmembrane region" description="Helical" evidence="9">
    <location>
        <begin position="21"/>
        <end position="40"/>
    </location>
</feature>
<evidence type="ECO:0000259" key="10">
    <source>
        <dbReference type="Pfam" id="PF04290"/>
    </source>
</evidence>
<comment type="similarity">
    <text evidence="8">Belongs to the TRAP transporter small permease family.</text>
</comment>
<evidence type="ECO:0000256" key="2">
    <source>
        <dbReference type="ARBA" id="ARBA00022448"/>
    </source>
</evidence>
<keyword evidence="5 9" id="KW-0812">Transmembrane</keyword>
<feature type="domain" description="Tripartite ATP-independent periplasmic transporters DctQ component" evidence="10">
    <location>
        <begin position="27"/>
        <end position="148"/>
    </location>
</feature>
<dbReference type="Proteomes" id="UP000186795">
    <property type="component" value="Unassembled WGS sequence"/>
</dbReference>
<feature type="transmembrane region" description="Helical" evidence="9">
    <location>
        <begin position="52"/>
        <end position="71"/>
    </location>
</feature>
<comment type="subcellular location">
    <subcellularLocation>
        <location evidence="1">Cell inner membrane</location>
        <topology evidence="1">Multi-pass membrane protein</topology>
    </subcellularLocation>
</comment>
<reference evidence="12" key="1">
    <citation type="submission" date="2017-01" db="EMBL/GenBank/DDBJ databases">
        <authorList>
            <person name="Varghese N."/>
            <person name="Submissions S."/>
        </authorList>
    </citation>
    <scope>NUCLEOTIDE SEQUENCE [LARGE SCALE GENOMIC DNA]</scope>
    <source>
        <strain evidence="12">DSM 45196</strain>
    </source>
</reference>
<dbReference type="OrthoDB" id="49066at2"/>
<organism evidence="11 12">
    <name type="scientific">Kroppenstedtia eburnea</name>
    <dbReference type="NCBI Taxonomy" id="714067"/>
    <lineage>
        <taxon>Bacteria</taxon>
        <taxon>Bacillati</taxon>
        <taxon>Bacillota</taxon>
        <taxon>Bacilli</taxon>
        <taxon>Bacillales</taxon>
        <taxon>Thermoactinomycetaceae</taxon>
        <taxon>Kroppenstedtia</taxon>
    </lineage>
</organism>
<evidence type="ECO:0000256" key="3">
    <source>
        <dbReference type="ARBA" id="ARBA00022475"/>
    </source>
</evidence>